<dbReference type="AlphaFoldDB" id="A0A011P4L3"/>
<name>A0A011P4L3_9PROT</name>
<dbReference type="InterPro" id="IPR027417">
    <property type="entry name" value="P-loop_NTPase"/>
</dbReference>
<gene>
    <name evidence="2" type="ORF">AW10_00327</name>
</gene>
<sequence length="659" mass="74428">MYFQLRQVILWPRRGGEPRVVKFEPGMVNVISGASKTGKSSVIPIIDYCLGSDKCAIPVGVIRETCSWFGVLIDTVEGQKLLARREPGELKSSGEMFLLEAPEIEPPQEIQAKNQNVEHVKAVLNRLAGLSNLQFEPGTEDRFKFRPSFRDLMAFLFQPQNIVANPDVMFFKADTTEHREKLKTIFPYVLGVVSPELLQARHELDRMQRVLRRKESELKARQDSGAAWQREGFAWVRLAIEYGLLPPYTVVPNDWPSTVDLLRAALQSDTRSATPTLASMDVIMTRLAELRTAESTLVADLNQSRQRLHELRRLDESSDAYGNGLRIQRDRLGLSSWIRSLSSAQPVAVLEPSEAGRARIDHLCEALEGIELRLRSHPSVAESLGRETLRQRETVDGVLGELAAVRQEIRTLEGKSEQARKVTTRGEEISRFLGRLQEALRLYEAADTSSALGEEIAALKAQVEALARFVSEHEIGRKLENALNTIQEISSRLIPQLDGEWPDAPIRLVIQELTVKVIRGTRDDYLWEIGSGANWLAYHIALTLALQGYFLRLPHHPVPGLLIYDQPSQVYFPARRIESSTADAPEPEWKNEDVVAVRKVFALFDRVINRTDGRMQIIVLDHADEEVWGELANLHLVEVWRGRGLVPPAWYSPSETDMQ</sequence>
<evidence type="ECO:0000256" key="1">
    <source>
        <dbReference type="SAM" id="Coils"/>
    </source>
</evidence>
<protein>
    <submittedName>
        <fullName evidence="2">ATPase involved in DNA repair</fullName>
    </submittedName>
</protein>
<evidence type="ECO:0000313" key="3">
    <source>
        <dbReference type="Proteomes" id="UP000021816"/>
    </source>
</evidence>
<dbReference type="InterPro" id="IPR022205">
    <property type="entry name" value="DUF3732"/>
</dbReference>
<keyword evidence="1" id="KW-0175">Coiled coil</keyword>
<dbReference type="Proteomes" id="UP000021816">
    <property type="component" value="Unassembled WGS sequence"/>
</dbReference>
<dbReference type="SUPFAM" id="SSF52540">
    <property type="entry name" value="P-loop containing nucleoside triphosphate hydrolases"/>
    <property type="match status" value="1"/>
</dbReference>
<reference evidence="2 3" key="1">
    <citation type="submission" date="2014-02" db="EMBL/GenBank/DDBJ databases">
        <title>Expanding our view of genomic diversity in Candidatus Accumulibacter clades.</title>
        <authorList>
            <person name="Skennerton C.T."/>
            <person name="Barr J.J."/>
            <person name="Slater F.R."/>
            <person name="Bond P.L."/>
            <person name="Tyson G.W."/>
        </authorList>
    </citation>
    <scope>NUCLEOTIDE SEQUENCE [LARGE SCALE GENOMIC DNA]</scope>
    <source>
        <strain evidence="3">BA-92</strain>
    </source>
</reference>
<evidence type="ECO:0000313" key="2">
    <source>
        <dbReference type="EMBL" id="EXI82541.1"/>
    </source>
</evidence>
<dbReference type="Gene3D" id="3.40.50.300">
    <property type="entry name" value="P-loop containing nucleotide triphosphate hydrolases"/>
    <property type="match status" value="1"/>
</dbReference>
<dbReference type="EMBL" id="JEMX01000010">
    <property type="protein sequence ID" value="EXI82541.1"/>
    <property type="molecule type" value="Genomic_DNA"/>
</dbReference>
<dbReference type="STRING" id="1454003.AW10_00327"/>
<feature type="coiled-coil region" evidence="1">
    <location>
        <begin position="197"/>
        <end position="224"/>
    </location>
</feature>
<dbReference type="PATRIC" id="fig|1454003.3.peg.333"/>
<comment type="caution">
    <text evidence="2">The sequence shown here is derived from an EMBL/GenBank/DDBJ whole genome shotgun (WGS) entry which is preliminary data.</text>
</comment>
<dbReference type="Pfam" id="PF12532">
    <property type="entry name" value="DUF3732"/>
    <property type="match status" value="1"/>
</dbReference>
<proteinExistence type="predicted"/>
<organism evidence="2 3">
    <name type="scientific">Candidatus Accumulibacter appositus</name>
    <dbReference type="NCBI Taxonomy" id="1454003"/>
    <lineage>
        <taxon>Bacteria</taxon>
        <taxon>Pseudomonadati</taxon>
        <taxon>Pseudomonadota</taxon>
        <taxon>Betaproteobacteria</taxon>
        <taxon>Candidatus Accumulibacter</taxon>
    </lineage>
</organism>
<accession>A0A011P4L3</accession>